<proteinExistence type="predicted"/>
<reference evidence="1 2" key="1">
    <citation type="submission" date="2016-09" db="EMBL/GenBank/DDBJ databases">
        <authorList>
            <person name="Capua I."/>
            <person name="De Benedictis P."/>
            <person name="Joannis T."/>
            <person name="Lombin L.H."/>
            <person name="Cattoli G."/>
        </authorList>
    </citation>
    <scope>NUCLEOTIDE SEQUENCE [LARGE SCALE GENOMIC DNA]</scope>
    <source>
        <strain evidence="1 2">IMI 309357</strain>
    </source>
</reference>
<comment type="caution">
    <text evidence="1">The sequence shown here is derived from an EMBL/GenBank/DDBJ whole genome shotgun (WGS) entry which is preliminary data.</text>
</comment>
<protein>
    <submittedName>
        <fullName evidence="1">Uncharacterized protein</fullName>
    </submittedName>
</protein>
<dbReference type="Proteomes" id="UP000176998">
    <property type="component" value="Unassembled WGS sequence"/>
</dbReference>
<accession>A0A1G4ATL3</accession>
<dbReference type="EMBL" id="MJBS01000146">
    <property type="protein sequence ID" value="OHE92488.1"/>
    <property type="molecule type" value="Genomic_DNA"/>
</dbReference>
<evidence type="ECO:0000313" key="2">
    <source>
        <dbReference type="Proteomes" id="UP000176998"/>
    </source>
</evidence>
<dbReference type="RefSeq" id="XP_022469657.1">
    <property type="nucleotide sequence ID" value="XM_022623827.1"/>
</dbReference>
<organism evidence="1 2">
    <name type="scientific">Colletotrichum orchidophilum</name>
    <dbReference type="NCBI Taxonomy" id="1209926"/>
    <lineage>
        <taxon>Eukaryota</taxon>
        <taxon>Fungi</taxon>
        <taxon>Dikarya</taxon>
        <taxon>Ascomycota</taxon>
        <taxon>Pezizomycotina</taxon>
        <taxon>Sordariomycetes</taxon>
        <taxon>Hypocreomycetidae</taxon>
        <taxon>Glomerellales</taxon>
        <taxon>Glomerellaceae</taxon>
        <taxon>Colletotrichum</taxon>
    </lineage>
</organism>
<name>A0A1G4ATL3_9PEZI</name>
<dbReference type="AlphaFoldDB" id="A0A1G4ATL3"/>
<keyword evidence="2" id="KW-1185">Reference proteome</keyword>
<gene>
    <name evidence="1" type="ORF">CORC01_12206</name>
</gene>
<evidence type="ECO:0000313" key="1">
    <source>
        <dbReference type="EMBL" id="OHE92488.1"/>
    </source>
</evidence>
<dbReference type="GeneID" id="34565337"/>
<sequence length="68" mass="7568">MIMWEAARGFGSDASVPYRDEADEISQKRGWTSPATGRQTAFEVLQLRFQNRPNRAFILLGGGTSSHP</sequence>
<dbReference type="OrthoDB" id="10515093at2759"/>